<dbReference type="EMBL" id="JAEHFV010000003">
    <property type="protein sequence ID" value="MBK0369856.1"/>
    <property type="molecule type" value="Genomic_DNA"/>
</dbReference>
<reference evidence="2" key="1">
    <citation type="submission" date="2020-12" db="EMBL/GenBank/DDBJ databases">
        <title>Bacterial novel species Flavobacterium sp. SE-1-e isolated from soil.</title>
        <authorList>
            <person name="Jung H.-Y."/>
        </authorList>
    </citation>
    <scope>NUCLEOTIDE SEQUENCE</scope>
    <source>
        <strain evidence="2">SE-1-e</strain>
    </source>
</reference>
<dbReference type="HAMAP" id="MF_00652">
    <property type="entry name" value="UPF0246"/>
    <property type="match status" value="1"/>
</dbReference>
<dbReference type="RefSeq" id="WP_200105800.1">
    <property type="nucleotide sequence ID" value="NZ_JAEHFV010000003.1"/>
</dbReference>
<dbReference type="PANTHER" id="PTHR30283:SF4">
    <property type="entry name" value="PEROXIDE STRESS RESISTANCE PROTEIN YAAA"/>
    <property type="match status" value="1"/>
</dbReference>
<dbReference type="AlphaFoldDB" id="A0A934UJD9"/>
<evidence type="ECO:0000313" key="3">
    <source>
        <dbReference type="Proteomes" id="UP000609172"/>
    </source>
</evidence>
<protein>
    <recommendedName>
        <fullName evidence="1">UPF0246 protein I5M07_08390</fullName>
    </recommendedName>
</protein>
<dbReference type="GO" id="GO:0033194">
    <property type="term" value="P:response to hydroperoxide"/>
    <property type="evidence" value="ECO:0007669"/>
    <property type="project" value="TreeGrafter"/>
</dbReference>
<evidence type="ECO:0000313" key="2">
    <source>
        <dbReference type="EMBL" id="MBK0369856.1"/>
    </source>
</evidence>
<dbReference type="PANTHER" id="PTHR30283">
    <property type="entry name" value="PEROXIDE STRESS RESPONSE PROTEIN YAAA"/>
    <property type="match status" value="1"/>
</dbReference>
<comment type="similarity">
    <text evidence="1">Belongs to the UPF0246 family.</text>
</comment>
<dbReference type="InterPro" id="IPR005583">
    <property type="entry name" value="YaaA"/>
</dbReference>
<gene>
    <name evidence="2" type="primary">yaaA</name>
    <name evidence="2" type="ORF">I5M07_08390</name>
</gene>
<name>A0A934UJD9_9FLAO</name>
<comment type="caution">
    <text evidence="2">The sequence shown here is derived from an EMBL/GenBank/DDBJ whole genome shotgun (WGS) entry which is preliminary data.</text>
</comment>
<evidence type="ECO:0000256" key="1">
    <source>
        <dbReference type="HAMAP-Rule" id="MF_00652"/>
    </source>
</evidence>
<dbReference type="Proteomes" id="UP000609172">
    <property type="component" value="Unassembled WGS sequence"/>
</dbReference>
<accession>A0A934UJD9</accession>
<organism evidence="2 3">
    <name type="scientific">Flavobacterium agrisoli</name>
    <dbReference type="NCBI Taxonomy" id="2793066"/>
    <lineage>
        <taxon>Bacteria</taxon>
        <taxon>Pseudomonadati</taxon>
        <taxon>Bacteroidota</taxon>
        <taxon>Flavobacteriia</taxon>
        <taxon>Flavobacteriales</taxon>
        <taxon>Flavobacteriaceae</taxon>
        <taxon>Flavobacterium</taxon>
    </lineage>
</organism>
<dbReference type="NCBIfam" id="NF002542">
    <property type="entry name" value="PRK02101.1-3"/>
    <property type="match status" value="1"/>
</dbReference>
<dbReference type="Pfam" id="PF03883">
    <property type="entry name" value="H2O2_YaaD"/>
    <property type="match status" value="1"/>
</dbReference>
<dbReference type="GO" id="GO:0005829">
    <property type="term" value="C:cytosol"/>
    <property type="evidence" value="ECO:0007669"/>
    <property type="project" value="TreeGrafter"/>
</dbReference>
<sequence length="252" mass="29201">MKIVISPAKSLNFEKELPTKQYSEAILLKEARKVHKEIKPKKPKDLMELMSISDKLAELNWQRNQDWKTPFTPENARPAVYTFDGDVYTGLDAYTIPVDKLDDLQQKLRILSGLYGFLKPLDLMQAYRLEMGIKLPVGEAKSLHEFWKPIVTKELNKELAKNELFVNLASNEYFSAVDEKKLKVPVLTPEFKDYKDGKLKMISFFAKKARGMMVRYIIDTNAETIEDLKGFDYEGYRFDAQLSKGNKLVFTR</sequence>
<proteinExistence type="inferred from homology"/>
<keyword evidence="3" id="KW-1185">Reference proteome</keyword>